<dbReference type="Pfam" id="PF00005">
    <property type="entry name" value="ABC_tran"/>
    <property type="match status" value="2"/>
</dbReference>
<evidence type="ECO:0000259" key="11">
    <source>
        <dbReference type="PROSITE" id="PS50929"/>
    </source>
</evidence>
<dbReference type="InterPro" id="IPR017871">
    <property type="entry name" value="ABC_transporter-like_CS"/>
</dbReference>
<feature type="transmembrane region" description="Helical" evidence="9">
    <location>
        <begin position="755"/>
        <end position="773"/>
    </location>
</feature>
<dbReference type="FunFam" id="3.40.50.300:FF:000482">
    <property type="entry name" value="Multidrug resistance-associated protein member 4"/>
    <property type="match status" value="1"/>
</dbReference>
<dbReference type="FunFam" id="3.40.50.300:FF:000163">
    <property type="entry name" value="Multidrug resistance-associated protein member 4"/>
    <property type="match status" value="1"/>
</dbReference>
<evidence type="ECO:0000256" key="1">
    <source>
        <dbReference type="ARBA" id="ARBA00004141"/>
    </source>
</evidence>
<feature type="transmembrane region" description="Helical" evidence="9">
    <location>
        <begin position="831"/>
        <end position="850"/>
    </location>
</feature>
<dbReference type="InterPro" id="IPR003439">
    <property type="entry name" value="ABC_transporter-like_ATP-bd"/>
</dbReference>
<dbReference type="SUPFAM" id="SSF52540">
    <property type="entry name" value="P-loop containing nucleoside triphosphate hydrolases"/>
    <property type="match status" value="2"/>
</dbReference>
<evidence type="ECO:0000313" key="12">
    <source>
        <dbReference type="EMBL" id="KAF2882884.1"/>
    </source>
</evidence>
<feature type="domain" description="ABC transmembrane type-1" evidence="11">
    <location>
        <begin position="698"/>
        <end position="997"/>
    </location>
</feature>
<keyword evidence="3" id="KW-0813">Transport</keyword>
<dbReference type="CDD" id="cd18579">
    <property type="entry name" value="ABC_6TM_ABCC_D1"/>
    <property type="match status" value="1"/>
</dbReference>
<keyword evidence="8 9" id="KW-0472">Membrane</keyword>
<dbReference type="Pfam" id="PF00664">
    <property type="entry name" value="ABC_membrane"/>
    <property type="match status" value="2"/>
</dbReference>
<proteinExistence type="inferred from homology"/>
<dbReference type="Gene3D" id="1.20.1560.10">
    <property type="entry name" value="ABC transporter type 1, transmembrane domain"/>
    <property type="match status" value="2"/>
</dbReference>
<feature type="domain" description="ABC transmembrane type-1" evidence="11">
    <location>
        <begin position="66"/>
        <end position="331"/>
    </location>
</feature>
<dbReference type="FunFam" id="1.20.1560.10:FF:000014">
    <property type="entry name" value="Multidrug resistance-associated protein member 4"/>
    <property type="match status" value="1"/>
</dbReference>
<dbReference type="InterPro" id="IPR003593">
    <property type="entry name" value="AAA+_ATPase"/>
</dbReference>
<evidence type="ECO:0000256" key="3">
    <source>
        <dbReference type="ARBA" id="ARBA00022448"/>
    </source>
</evidence>
<evidence type="ECO:0000256" key="8">
    <source>
        <dbReference type="ARBA" id="ARBA00023136"/>
    </source>
</evidence>
<evidence type="ECO:0000313" key="13">
    <source>
        <dbReference type="Proteomes" id="UP000801492"/>
    </source>
</evidence>
<evidence type="ECO:0000256" key="5">
    <source>
        <dbReference type="ARBA" id="ARBA00022741"/>
    </source>
</evidence>
<accession>A0A8K0G212</accession>
<dbReference type="EMBL" id="VTPC01090586">
    <property type="protein sequence ID" value="KAF2882884.1"/>
    <property type="molecule type" value="Genomic_DNA"/>
</dbReference>
<dbReference type="OrthoDB" id="6500128at2759"/>
<feature type="transmembrane region" description="Helical" evidence="9">
    <location>
        <begin position="63"/>
        <end position="83"/>
    </location>
</feature>
<gene>
    <name evidence="12" type="ORF">ILUMI_23294</name>
</gene>
<reference evidence="12" key="1">
    <citation type="submission" date="2019-08" db="EMBL/GenBank/DDBJ databases">
        <title>The genome of the North American firefly Photinus pyralis.</title>
        <authorList>
            <consortium name="Photinus pyralis genome working group"/>
            <person name="Fallon T.R."/>
            <person name="Sander Lower S.E."/>
            <person name="Weng J.-K."/>
        </authorList>
    </citation>
    <scope>NUCLEOTIDE SEQUENCE</scope>
    <source>
        <strain evidence="12">TRF0915ILg1</strain>
        <tissue evidence="12">Whole body</tissue>
    </source>
</reference>
<dbReference type="InterPro" id="IPR044746">
    <property type="entry name" value="ABCC_6TM_D1"/>
</dbReference>
<evidence type="ECO:0000256" key="7">
    <source>
        <dbReference type="ARBA" id="ARBA00022989"/>
    </source>
</evidence>
<dbReference type="PROSITE" id="PS50929">
    <property type="entry name" value="ABC_TM1F"/>
    <property type="match status" value="2"/>
</dbReference>
<dbReference type="GO" id="GO:0140359">
    <property type="term" value="F:ABC-type transporter activity"/>
    <property type="evidence" value="ECO:0007669"/>
    <property type="project" value="InterPro"/>
</dbReference>
<keyword evidence="4 9" id="KW-0812">Transmembrane</keyword>
<evidence type="ECO:0000256" key="2">
    <source>
        <dbReference type="ARBA" id="ARBA00009726"/>
    </source>
</evidence>
<dbReference type="SUPFAM" id="SSF90123">
    <property type="entry name" value="ABC transporter transmembrane region"/>
    <property type="match status" value="2"/>
</dbReference>
<sequence length="1291" mass="144492">MFRKGYSKTLDVDDLYNPLTSDRSTRLGDRLETKWKKHLEKSKKLSKSSSLLKVLVQTFWPEYLYLGVLLTVMDIVFRLMQPLMLGELLDYFRPNSTKTKSEALLYAGAVVGLNAASALLINQYIMEAFHYGMKVRAACCALIYRKALRLSRAALGDTASGKVVNLLSNDVSRFDIVSIFIHHMWVAPTSAIIVMYFLWTQAGLAGLIGMIPIFLVVPLQSYTGKLSSRFRRQTAYKTDERVRLMDEIISGVQVIKMYAWEIPFGKLIKHARKLELKIVTKLSYVRALFMTFNLFTTRVALFCSLLTMALTDQDITAAKVFVFMSYFNILSHTMSAMFVRGISEIAEALVAVNRLQQFMLYDEFEEIKALTNNNESKEDYKTAISLHKATAKWNPNSTDVALDSMTLSIEKGKLLGVIGPVGSGKSSFLQTVLGELNIASGNIEVNGTISYASQEPWVFAATIRQNIIFGQEYDKKRYNEVVHVCALEKDFKQFPDGDLSIVGDRGASLSGGQKARINLARAVYRNADIYLLDDPLSAVDTHVAKHLYQKCINGFLANKTRILVTHQVHHLKDANKIIILNNGYIEIQGTFNEVASSSSMYAKLLTEEPPEPPAEEEKTKVDGVKVTRQMSTRSRTASLTSARSESSIVESLLQEENEEESNIKVKDLQEESSKGKVRGSLFFKYMLAGGNYFFVGTVLILYVLAQAAASAVDYFVSYWVKVEEYRSAPSQNDTTTMENNGTSVTAQTVQPSAETFLYIYGGLIIALFVVALSRSMSFYKLAMLSSQNLHDSMFSSVINTNMRFFDTNPSGRILNRFSKDIGSIDELLPKAVLDAGQILLLMVGSLILVAVVNPYFLIPVGIIGIIFMLFRIVFLKSSKNIKRLEGITRSPVFTHLNATLQGLTTIRAYGAQDILKGEFDKHQDLHTSAWYMYIAASSAFGFVLDILCCGFTALVTFSFLFLGEQLPGGDVGLAITQAAALTGLVQWGMRQSAEVANQLMSVERALEYAILPREKQPIVPKTPQDGWPKHGKISFQDMGLRYAENTQLVLKNLSVVIHPREKVGIVGRTGAGKSSLISALFRLALVEGEIEIDGLYTKDLNLQELRSKISIIPQDPVLFSGTLRYNLDPFEEYPDHILYKALEEVELKDPANIINRLENRVMDRGSNYSVGQRQLVCLARAIIRNNKVLMLDEATANVDPQTDAVIQKTIREKFADCTVLTVAHRLNTIMDSDKVLVMDAGTMVEFNHPHILLQNHKGIFYKMVAETGKSMMEQLKRVARLNYEQKHNVPE</sequence>
<dbReference type="PANTHER" id="PTHR24223:SF456">
    <property type="entry name" value="MULTIDRUG RESISTANCE-ASSOCIATED PROTEIN LETHAL(2)03659"/>
    <property type="match status" value="1"/>
</dbReference>
<dbReference type="GO" id="GO:0005524">
    <property type="term" value="F:ATP binding"/>
    <property type="evidence" value="ECO:0007669"/>
    <property type="project" value="UniProtKB-KW"/>
</dbReference>
<protein>
    <submittedName>
        <fullName evidence="12">Uncharacterized protein</fullName>
    </submittedName>
</protein>
<keyword evidence="13" id="KW-1185">Reference proteome</keyword>
<dbReference type="Proteomes" id="UP000801492">
    <property type="component" value="Unassembled WGS sequence"/>
</dbReference>
<comment type="subcellular location">
    <subcellularLocation>
        <location evidence="1">Membrane</location>
        <topology evidence="1">Multi-pass membrane protein</topology>
    </subcellularLocation>
</comment>
<feature type="transmembrane region" description="Helical" evidence="9">
    <location>
        <begin position="204"/>
        <end position="222"/>
    </location>
</feature>
<dbReference type="InterPro" id="IPR011527">
    <property type="entry name" value="ABC1_TM_dom"/>
</dbReference>
<dbReference type="PROSITE" id="PS50893">
    <property type="entry name" value="ABC_TRANSPORTER_2"/>
    <property type="match status" value="2"/>
</dbReference>
<evidence type="ECO:0000259" key="10">
    <source>
        <dbReference type="PROSITE" id="PS50893"/>
    </source>
</evidence>
<feature type="transmembrane region" description="Helical" evidence="9">
    <location>
        <begin position="176"/>
        <end position="198"/>
    </location>
</feature>
<dbReference type="Gene3D" id="3.40.50.300">
    <property type="entry name" value="P-loop containing nucleotide triphosphate hydrolases"/>
    <property type="match status" value="2"/>
</dbReference>
<keyword evidence="6" id="KW-0067">ATP-binding</keyword>
<feature type="transmembrane region" description="Helical" evidence="9">
    <location>
        <begin position="930"/>
        <end position="962"/>
    </location>
</feature>
<dbReference type="InterPro" id="IPR027417">
    <property type="entry name" value="P-loop_NTPase"/>
</dbReference>
<dbReference type="CDD" id="cd03244">
    <property type="entry name" value="ABCC_MRP_domain2"/>
    <property type="match status" value="1"/>
</dbReference>
<dbReference type="PANTHER" id="PTHR24223">
    <property type="entry name" value="ATP-BINDING CASSETTE SUB-FAMILY C"/>
    <property type="match status" value="1"/>
</dbReference>
<evidence type="ECO:0000256" key="6">
    <source>
        <dbReference type="ARBA" id="ARBA00022840"/>
    </source>
</evidence>
<feature type="transmembrane region" description="Helical" evidence="9">
    <location>
        <begin position="103"/>
        <end position="126"/>
    </location>
</feature>
<name>A0A8K0G212_IGNLU</name>
<dbReference type="InterPro" id="IPR050173">
    <property type="entry name" value="ABC_transporter_C-like"/>
</dbReference>
<dbReference type="GO" id="GO:0016887">
    <property type="term" value="F:ATP hydrolysis activity"/>
    <property type="evidence" value="ECO:0007669"/>
    <property type="project" value="InterPro"/>
</dbReference>
<evidence type="ECO:0000256" key="9">
    <source>
        <dbReference type="SAM" id="Phobius"/>
    </source>
</evidence>
<dbReference type="InterPro" id="IPR036640">
    <property type="entry name" value="ABC1_TM_sf"/>
</dbReference>
<dbReference type="PROSITE" id="PS00211">
    <property type="entry name" value="ABC_TRANSPORTER_1"/>
    <property type="match status" value="2"/>
</dbReference>
<keyword evidence="7 9" id="KW-1133">Transmembrane helix</keyword>
<keyword evidence="5" id="KW-0547">Nucleotide-binding</keyword>
<comment type="caution">
    <text evidence="12">The sequence shown here is derived from an EMBL/GenBank/DDBJ whole genome shotgun (WGS) entry which is preliminary data.</text>
</comment>
<organism evidence="12 13">
    <name type="scientific">Ignelater luminosus</name>
    <name type="common">Cucubano</name>
    <name type="synonym">Pyrophorus luminosus</name>
    <dbReference type="NCBI Taxonomy" id="2038154"/>
    <lineage>
        <taxon>Eukaryota</taxon>
        <taxon>Metazoa</taxon>
        <taxon>Ecdysozoa</taxon>
        <taxon>Arthropoda</taxon>
        <taxon>Hexapoda</taxon>
        <taxon>Insecta</taxon>
        <taxon>Pterygota</taxon>
        <taxon>Neoptera</taxon>
        <taxon>Endopterygota</taxon>
        <taxon>Coleoptera</taxon>
        <taxon>Polyphaga</taxon>
        <taxon>Elateriformia</taxon>
        <taxon>Elateroidea</taxon>
        <taxon>Elateridae</taxon>
        <taxon>Agrypninae</taxon>
        <taxon>Pyrophorini</taxon>
        <taxon>Ignelater</taxon>
    </lineage>
</organism>
<comment type="similarity">
    <text evidence="2">Belongs to the ABC transporter superfamily. ABCC family. Conjugate transporter (TC 3.A.1.208) subfamily.</text>
</comment>
<feature type="transmembrane region" description="Helical" evidence="9">
    <location>
        <begin position="856"/>
        <end position="874"/>
    </location>
</feature>
<feature type="domain" description="ABC transporter" evidence="10">
    <location>
        <begin position="1033"/>
        <end position="1265"/>
    </location>
</feature>
<dbReference type="GO" id="GO:0016020">
    <property type="term" value="C:membrane"/>
    <property type="evidence" value="ECO:0007669"/>
    <property type="project" value="UniProtKB-SubCell"/>
</dbReference>
<evidence type="ECO:0000256" key="4">
    <source>
        <dbReference type="ARBA" id="ARBA00022692"/>
    </source>
</evidence>
<feature type="transmembrane region" description="Helical" evidence="9">
    <location>
        <begin position="320"/>
        <end position="339"/>
    </location>
</feature>
<dbReference type="FunFam" id="1.20.1560.10:FF:000026">
    <property type="entry name" value="Multidrug resistance-associated protein lethal(2)03659"/>
    <property type="match status" value="1"/>
</dbReference>
<feature type="domain" description="ABC transporter" evidence="10">
    <location>
        <begin position="384"/>
        <end position="607"/>
    </location>
</feature>
<feature type="transmembrane region" description="Helical" evidence="9">
    <location>
        <begin position="682"/>
        <end position="705"/>
    </location>
</feature>
<feature type="transmembrane region" description="Helical" evidence="9">
    <location>
        <begin position="287"/>
        <end position="308"/>
    </location>
</feature>
<dbReference type="CDD" id="cd03250">
    <property type="entry name" value="ABCC_MRP_domain1"/>
    <property type="match status" value="1"/>
</dbReference>
<dbReference type="SMART" id="SM00382">
    <property type="entry name" value="AAA"/>
    <property type="match status" value="2"/>
</dbReference>